<dbReference type="GO" id="GO:0034456">
    <property type="term" value="C:UTP-C complex"/>
    <property type="evidence" value="ECO:0007669"/>
    <property type="project" value="TreeGrafter"/>
</dbReference>
<keyword evidence="5" id="KW-0690">Ribosome biogenesis</keyword>
<comment type="similarity">
    <text evidence="2 5">Belongs to the NRAP family.</text>
</comment>
<feature type="non-terminal residue" evidence="8">
    <location>
        <position position="279"/>
    </location>
</feature>
<dbReference type="PANTHER" id="PTHR17972">
    <property type="entry name" value="NUCLEOLAR RNA-ASSOCIATED PROTEIN"/>
    <property type="match status" value="1"/>
</dbReference>
<keyword evidence="3 5" id="KW-0694">RNA-binding</keyword>
<evidence type="ECO:0000256" key="4">
    <source>
        <dbReference type="ARBA" id="ARBA00023242"/>
    </source>
</evidence>
<evidence type="ECO:0000259" key="6">
    <source>
        <dbReference type="Pfam" id="PF03813"/>
    </source>
</evidence>
<accession>A0A136IWZ3</accession>
<dbReference type="Gene3D" id="1.10.1410.10">
    <property type="match status" value="1"/>
</dbReference>
<keyword evidence="5" id="KW-0698">rRNA processing</keyword>
<sequence length="279" mass="30555">MVRSQQNPAIDMIVVMPASMFQDKDYLNMRYFYKRAYYIAYLAAGIAELAEPADVVYEHLNGNPLLPVLRASVKGKISYSIRIIPTAPEGLFPAKKLGASNSSLRQGDNKDSKESKSASPFYNSTLKAEALYSPYLRLLHKASKSSAAFADACLLGRTWLQQRGFSGSLAEGGFGHFEWATLIALLMQGGGRKGEAVLSASLHSTQLFKATLQYLATANFLKKPVVIGGDSIDMDSIRQSGPVVYDGARSMNILYKMTAWSATMLVEQARWSLETINGS</sequence>
<dbReference type="Pfam" id="PF17403">
    <property type="entry name" value="Nrap_D2"/>
    <property type="match status" value="1"/>
</dbReference>
<dbReference type="OrthoDB" id="10251401at2759"/>
<proteinExistence type="inferred from homology"/>
<comment type="subcellular location">
    <subcellularLocation>
        <location evidence="1 5">Nucleus</location>
        <location evidence="1 5">Nucleolus</location>
    </subcellularLocation>
</comment>
<reference evidence="9" key="1">
    <citation type="submission" date="2016-02" db="EMBL/GenBank/DDBJ databases">
        <title>Draft genome sequence of Microdochium bolleyi, a fungal endophyte of beachgrass.</title>
        <authorList>
            <consortium name="DOE Joint Genome Institute"/>
            <person name="David A.S."/>
            <person name="May G."/>
            <person name="Haridas S."/>
            <person name="Lim J."/>
            <person name="Wang M."/>
            <person name="Labutti K."/>
            <person name="Lipzen A."/>
            <person name="Barry K."/>
            <person name="Grigoriev I.V."/>
        </authorList>
    </citation>
    <scope>NUCLEOTIDE SEQUENCE [LARGE SCALE GENOMIC DNA]</scope>
    <source>
        <strain evidence="9">J235TASD1</strain>
    </source>
</reference>
<dbReference type="EMBL" id="KQ964255">
    <property type="protein sequence ID" value="KXJ89432.1"/>
    <property type="molecule type" value="Genomic_DNA"/>
</dbReference>
<dbReference type="Pfam" id="PF03813">
    <property type="entry name" value="Nrap"/>
    <property type="match status" value="1"/>
</dbReference>
<dbReference type="InterPro" id="IPR035367">
    <property type="entry name" value="Nrap_D2"/>
</dbReference>
<evidence type="ECO:0000256" key="2">
    <source>
        <dbReference type="ARBA" id="ARBA00006674"/>
    </source>
</evidence>
<dbReference type="Proteomes" id="UP000070501">
    <property type="component" value="Unassembled WGS sequence"/>
</dbReference>
<evidence type="ECO:0000256" key="5">
    <source>
        <dbReference type="RuleBase" id="RU364032"/>
    </source>
</evidence>
<keyword evidence="5" id="KW-0687">Ribonucleoprotein</keyword>
<dbReference type="GO" id="GO:0006409">
    <property type="term" value="P:tRNA export from nucleus"/>
    <property type="evidence" value="ECO:0007669"/>
    <property type="project" value="TreeGrafter"/>
</dbReference>
<organism evidence="8 9">
    <name type="scientific">Microdochium bolleyi</name>
    <dbReference type="NCBI Taxonomy" id="196109"/>
    <lineage>
        <taxon>Eukaryota</taxon>
        <taxon>Fungi</taxon>
        <taxon>Dikarya</taxon>
        <taxon>Ascomycota</taxon>
        <taxon>Pezizomycotina</taxon>
        <taxon>Sordariomycetes</taxon>
        <taxon>Xylariomycetidae</taxon>
        <taxon>Xylariales</taxon>
        <taxon>Microdochiaceae</taxon>
        <taxon>Microdochium</taxon>
    </lineage>
</organism>
<dbReference type="GO" id="GO:0032545">
    <property type="term" value="C:CURI complex"/>
    <property type="evidence" value="ECO:0007669"/>
    <property type="project" value="TreeGrafter"/>
</dbReference>
<dbReference type="InParanoid" id="A0A136IWZ3"/>
<keyword evidence="9" id="KW-1185">Reference proteome</keyword>
<gene>
    <name evidence="8" type="ORF">Micbo1qcDRAFT_165513</name>
</gene>
<dbReference type="AlphaFoldDB" id="A0A136IWZ3"/>
<name>A0A136IWZ3_9PEZI</name>
<evidence type="ECO:0000259" key="7">
    <source>
        <dbReference type="Pfam" id="PF17403"/>
    </source>
</evidence>
<dbReference type="PANTHER" id="PTHR17972:SF0">
    <property type="entry name" value="NUCLEOLAR PROTEIN 6"/>
    <property type="match status" value="1"/>
</dbReference>
<dbReference type="STRING" id="196109.A0A136IWZ3"/>
<dbReference type="GO" id="GO:0006364">
    <property type="term" value="P:rRNA processing"/>
    <property type="evidence" value="ECO:0007669"/>
    <property type="project" value="UniProtKB-KW"/>
</dbReference>
<evidence type="ECO:0000313" key="9">
    <source>
        <dbReference type="Proteomes" id="UP000070501"/>
    </source>
</evidence>
<evidence type="ECO:0000256" key="1">
    <source>
        <dbReference type="ARBA" id="ARBA00004604"/>
    </source>
</evidence>
<evidence type="ECO:0000313" key="8">
    <source>
        <dbReference type="EMBL" id="KXJ89432.1"/>
    </source>
</evidence>
<dbReference type="GO" id="GO:0032040">
    <property type="term" value="C:small-subunit processome"/>
    <property type="evidence" value="ECO:0007669"/>
    <property type="project" value="TreeGrafter"/>
</dbReference>
<dbReference type="InterPro" id="IPR035082">
    <property type="entry name" value="Nrap_D1"/>
</dbReference>
<feature type="domain" description="Nrap protein" evidence="6">
    <location>
        <begin position="10"/>
        <end position="145"/>
    </location>
</feature>
<protein>
    <recommendedName>
        <fullName evidence="5">U3 small nucleolar RNA-associated protein 22</fullName>
    </recommendedName>
</protein>
<feature type="domain" description="Nrap protein" evidence="7">
    <location>
        <begin position="148"/>
        <end position="277"/>
    </location>
</feature>
<dbReference type="InterPro" id="IPR005554">
    <property type="entry name" value="NOL6/Upt22"/>
</dbReference>
<keyword evidence="4 5" id="KW-0539">Nucleus</keyword>
<dbReference type="GO" id="GO:0003723">
    <property type="term" value="F:RNA binding"/>
    <property type="evidence" value="ECO:0007669"/>
    <property type="project" value="UniProtKB-KW"/>
</dbReference>
<evidence type="ECO:0000256" key="3">
    <source>
        <dbReference type="ARBA" id="ARBA00022884"/>
    </source>
</evidence>